<dbReference type="Proteomes" id="UP001651158">
    <property type="component" value="Unassembled WGS sequence"/>
</dbReference>
<dbReference type="InterPro" id="IPR003347">
    <property type="entry name" value="JmjC_dom"/>
</dbReference>
<evidence type="ECO:0000256" key="10">
    <source>
        <dbReference type="ARBA" id="ARBA00023002"/>
    </source>
</evidence>
<comment type="cofactor">
    <cofactor evidence="1">
        <name>Fe(2+)</name>
        <dbReference type="ChEBI" id="CHEBI:29033"/>
    </cofactor>
</comment>
<evidence type="ECO:0000259" key="18">
    <source>
        <dbReference type="PROSITE" id="PS51183"/>
    </source>
</evidence>
<evidence type="ECO:0000256" key="1">
    <source>
        <dbReference type="ARBA" id="ARBA00001954"/>
    </source>
</evidence>
<protein>
    <recommendedName>
        <fullName evidence="4">[histone H3]-trimethyl-L-lysine(4) demethylase</fullName>
        <ecNumber evidence="4">1.14.11.67</ecNumber>
    </recommendedName>
</protein>
<keyword evidence="10" id="KW-0560">Oxidoreductase</keyword>
<dbReference type="SUPFAM" id="SSF57903">
    <property type="entry name" value="FYVE/PHD zinc finger"/>
    <property type="match status" value="1"/>
</dbReference>
<dbReference type="Pfam" id="PF02373">
    <property type="entry name" value="JmjC"/>
    <property type="match status" value="1"/>
</dbReference>
<dbReference type="PROSITE" id="PS01359">
    <property type="entry name" value="ZF_PHD_1"/>
    <property type="match status" value="1"/>
</dbReference>
<dbReference type="InterPro" id="IPR001606">
    <property type="entry name" value="ARID_dom"/>
</dbReference>
<evidence type="ECO:0000259" key="17">
    <source>
        <dbReference type="PROSITE" id="PS51011"/>
    </source>
</evidence>
<evidence type="ECO:0000259" key="16">
    <source>
        <dbReference type="PROSITE" id="PS50016"/>
    </source>
</evidence>
<dbReference type="InterPro" id="IPR036431">
    <property type="entry name" value="ARID_dom_sf"/>
</dbReference>
<dbReference type="SMART" id="SM00249">
    <property type="entry name" value="PHD"/>
    <property type="match status" value="1"/>
</dbReference>
<keyword evidence="12" id="KW-0539">Nucleus</keyword>
<feature type="domain" description="JmjC" evidence="19">
    <location>
        <begin position="386"/>
        <end position="552"/>
    </location>
</feature>
<dbReference type="InterPro" id="IPR048615">
    <property type="entry name" value="KDM5_C-hel"/>
</dbReference>
<dbReference type="InterPro" id="IPR004198">
    <property type="entry name" value="Znf_C5HC2"/>
</dbReference>
<comment type="caution">
    <text evidence="20">The sequence shown here is derived from an EMBL/GenBank/DDBJ whole genome shotgun (WGS) entry which is preliminary data.</text>
</comment>
<dbReference type="PROSITE" id="PS51183">
    <property type="entry name" value="JMJN"/>
    <property type="match status" value="1"/>
</dbReference>
<dbReference type="Pfam" id="PF01388">
    <property type="entry name" value="ARID"/>
    <property type="match status" value="1"/>
</dbReference>
<feature type="region of interest" description="Disordered" evidence="15">
    <location>
        <begin position="687"/>
        <end position="706"/>
    </location>
</feature>
<dbReference type="InterPro" id="IPR003349">
    <property type="entry name" value="JmjN"/>
</dbReference>
<dbReference type="InterPro" id="IPR019787">
    <property type="entry name" value="Znf_PHD-finger"/>
</dbReference>
<evidence type="ECO:0000256" key="2">
    <source>
        <dbReference type="ARBA" id="ARBA00004123"/>
    </source>
</evidence>
<dbReference type="SUPFAM" id="SSF51735">
    <property type="entry name" value="NAD(P)-binding Rossmann-fold domains"/>
    <property type="match status" value="1"/>
</dbReference>
<dbReference type="EC" id="1.14.11.67" evidence="4"/>
<dbReference type="PROSITE" id="PS50016">
    <property type="entry name" value="ZF_PHD_2"/>
    <property type="match status" value="1"/>
</dbReference>
<keyword evidence="9" id="KW-0223">Dioxygenase</keyword>
<dbReference type="PROSITE" id="PS51184">
    <property type="entry name" value="JMJC"/>
    <property type="match status" value="1"/>
</dbReference>
<evidence type="ECO:0000313" key="20">
    <source>
        <dbReference type="EMBL" id="KAL5109170.1"/>
    </source>
</evidence>
<dbReference type="SMART" id="SM00545">
    <property type="entry name" value="JmjN"/>
    <property type="match status" value="1"/>
</dbReference>
<evidence type="ECO:0000256" key="13">
    <source>
        <dbReference type="ARBA" id="ARBA00048734"/>
    </source>
</evidence>
<feature type="domain" description="JmjN" evidence="18">
    <location>
        <begin position="14"/>
        <end position="55"/>
    </location>
</feature>
<keyword evidence="11" id="KW-0408">Iron</keyword>
<evidence type="ECO:0000256" key="9">
    <source>
        <dbReference type="ARBA" id="ARBA00022964"/>
    </source>
</evidence>
<dbReference type="Pfam" id="PF02375">
    <property type="entry name" value="JmjN"/>
    <property type="match status" value="1"/>
</dbReference>
<dbReference type="InterPro" id="IPR001965">
    <property type="entry name" value="Znf_PHD"/>
</dbReference>
<gene>
    <name evidence="20" type="ORF">TcWFU_007150</name>
</gene>
<organism evidence="20 21">
    <name type="scientific">Taenia crassiceps</name>
    <dbReference type="NCBI Taxonomy" id="6207"/>
    <lineage>
        <taxon>Eukaryota</taxon>
        <taxon>Metazoa</taxon>
        <taxon>Spiralia</taxon>
        <taxon>Lophotrochozoa</taxon>
        <taxon>Platyhelminthes</taxon>
        <taxon>Cestoda</taxon>
        <taxon>Eucestoda</taxon>
        <taxon>Cyclophyllidea</taxon>
        <taxon>Taeniidae</taxon>
        <taxon>Taenia</taxon>
    </lineage>
</organism>
<evidence type="ECO:0000256" key="15">
    <source>
        <dbReference type="SAM" id="MobiDB-lite"/>
    </source>
</evidence>
<name>A0ABR4QHU7_9CEST</name>
<sequence length="1840" mass="205048">MCEATFKFTPPPEAPVFRPTLKEFEDPLLYLDKIRPIGTKTGICKIIPPKGWNPPFAVDVNTFRFTPRIQRLYELEAHSRLKLDFIGKLYQFFRLQGMDKLKIPNVGGQYLDVYWLHKHVVNAGGYEKVNSAKLWPQMAERLGYPGGKFAMAMKTNYEKLLLKYELMVTAHSASDGSKKRSANSGDDDTKIDYTASKELKNLQFFGAGPKTVVPIGEISVSPKVKEESAGDYFCRVCGMGNNEAFLLICSTSSCQACYHTYCLTPPLSGVPHYQWKCPECVRTICSRPMDSFGFPQSSKSYTLHEFGVRADAFKAKYFRREPSSVPCAEVEQEFWRILQEYTEDVVVEYGADVHASDQGSGFPTELQLSRAPHLFASAEQRRQALVYAQSPWNLNNLPIYGNSVLRFIKGNVDGMKVPWCYVGMVFSTFCWHIEDHWSCSINFNHWGEPKTWYGVSSADAVLFERAMRKQAGELFDLAPDLLHHITTIMNPNLLQAEGVPIYRTDQHCGEFVVTFPRAYHAGFNQGFNFAEAVNVCPPAWLPIGRACVEHYAEMHRQCVFSNDELLFRLAEVIAGRREMVDCATYTEMAAERFRDRESASRTCFEAEDLRIIYEEFSTVVGREVRARRHVLPMCARAVQFRIDRMSEHAVGDEDEDDDERICAVCQTTLFFSAIACPCKAPDLTSEGMRPPRIPGKKRGSAPAAPSCADGKPKHAFMVCLDHAESVCERCPLSQCTLYYTHSLEELEEMRDALADRMDAYAAWRRTFTPFFLENPIPALVPSTALPAPRVTLDAFERQLKDAQLFGYHTDQLYKRANSYLEGIKDLLRVCERAADFILGRNPFPSTTFEDVESEPVKSLRVQQQHQEKEEHLLDFQLKRHTGTSSTRGGGKTVTHILQHSIDLKNPREADFLSLLEAVELEEASAPIDFARRSKSGSNTEVENEDEMLPSLANLRRLFHHRLPKWRAEVLAVVEEDAVQRDSLEHSSLSHLQSRLALLIRQLRNEFPGWCEHSVEVKIVALMEEACRWISALGEGGGDIGGEWRSLAGLCQYLSRGKELLPRLTSASETAVDADVGVDNGDLRTTGTRRHRGDGDSSVSGCVANTSPLPTVTVACRPILEQLRARINNAIPVASQIYSQARSAFTVLVKKVQDLHLTEWTAKSNLSAVGQSLTNLARFGVHSMAEDTEKELASLADDTGLVRCLTTCLTEPTESDHQRFHLCSVTATAEDGEDLPTSAAQLVFWWCAQVTNHCPTNNELSECLGRPESWLCYLSDLIAVEKFILGINDTKERDWYAKLPSELAQCLHNFNALCNLHLEGFHSMVGHFVDNFDSPLPLDLFNLILEVTVSHPITDDTLLQLHEATFKRNFKSFEHLLKTCFEAYSSRVSSALVNINPEDLCHACRGLLELTEIIVEPPDVCPLCSLLPARRDVKSLIAVDPTQLIKADTPDFSDHASQNLLCAVASCVHFVENRYCTWLAEIDNIVSKTSEAAGQFLSRQSNTFIDGLPDPLKSTALALCGQKVKVGASTNPSHDILLLLVEGRTLSSVIELPSACVKIDAEILDAAGGNLKTISTMSVGHDHLDLKEIKTRSIRVGYVPEILTDATAELTVSLLLAVSRRMREASETVPAGKWGTWEPFWMCGKGLKNSTVGIFGLGRIGTAVATRLAAFSPKRIIYSSSGRRPGGYKSVLLLTRSDGTPIEAELVSFDELLQESDFLCVCASMSEELNGVFNDEVFGKMKAGAVFVNIARGAMVDQEALYRALTKGVEAGGLYGAGLDVTVPEPLPPNSPLLKLPNCFILPHIGSATDETRWLMAERTVDNLIASLSDPPRPMPSELKF</sequence>
<dbReference type="PANTHER" id="PTHR10694">
    <property type="entry name" value="LYSINE-SPECIFIC DEMETHYLASE"/>
    <property type="match status" value="1"/>
</dbReference>
<evidence type="ECO:0000256" key="8">
    <source>
        <dbReference type="ARBA" id="ARBA00022853"/>
    </source>
</evidence>
<evidence type="ECO:0000256" key="4">
    <source>
        <dbReference type="ARBA" id="ARBA00012902"/>
    </source>
</evidence>
<dbReference type="Pfam" id="PF21323">
    <property type="entry name" value="KDM5_C-hel"/>
    <property type="match status" value="1"/>
</dbReference>
<dbReference type="Pfam" id="PF02826">
    <property type="entry name" value="2-Hacid_dh_C"/>
    <property type="match status" value="1"/>
</dbReference>
<dbReference type="SMART" id="SM00558">
    <property type="entry name" value="JmjC"/>
    <property type="match status" value="1"/>
</dbReference>
<evidence type="ECO:0000256" key="14">
    <source>
        <dbReference type="PROSITE-ProRule" id="PRU00146"/>
    </source>
</evidence>
<dbReference type="SUPFAM" id="SSF46774">
    <property type="entry name" value="ARID-like"/>
    <property type="match status" value="1"/>
</dbReference>
<evidence type="ECO:0000259" key="19">
    <source>
        <dbReference type="PROSITE" id="PS51184"/>
    </source>
</evidence>
<comment type="similarity">
    <text evidence="3">Belongs to the JARID1 histone demethylase family.</text>
</comment>
<keyword evidence="8" id="KW-0156">Chromatin regulator</keyword>
<dbReference type="Pfam" id="PF00389">
    <property type="entry name" value="2-Hacid_dh"/>
    <property type="match status" value="1"/>
</dbReference>
<keyword evidence="5" id="KW-0479">Metal-binding</keyword>
<evidence type="ECO:0000256" key="11">
    <source>
        <dbReference type="ARBA" id="ARBA00023004"/>
    </source>
</evidence>
<dbReference type="Pfam" id="PF00628">
    <property type="entry name" value="PHD"/>
    <property type="match status" value="1"/>
</dbReference>
<evidence type="ECO:0000256" key="7">
    <source>
        <dbReference type="ARBA" id="ARBA00022833"/>
    </source>
</evidence>
<evidence type="ECO:0000256" key="12">
    <source>
        <dbReference type="ARBA" id="ARBA00023242"/>
    </source>
</evidence>
<dbReference type="PROSITE" id="PS51011">
    <property type="entry name" value="ARID"/>
    <property type="match status" value="1"/>
</dbReference>
<proteinExistence type="inferred from homology"/>
<evidence type="ECO:0000256" key="6">
    <source>
        <dbReference type="ARBA" id="ARBA00022771"/>
    </source>
</evidence>
<dbReference type="SUPFAM" id="SSF52283">
    <property type="entry name" value="Formate/glycerate dehydrogenase catalytic domain-like"/>
    <property type="match status" value="1"/>
</dbReference>
<keyword evidence="6 14" id="KW-0863">Zinc-finger</keyword>
<dbReference type="Gene3D" id="2.60.120.650">
    <property type="entry name" value="Cupin"/>
    <property type="match status" value="1"/>
</dbReference>
<feature type="domain" description="PHD-type" evidence="16">
    <location>
        <begin position="231"/>
        <end position="283"/>
    </location>
</feature>
<dbReference type="SUPFAM" id="SSF51197">
    <property type="entry name" value="Clavaminate synthase-like"/>
    <property type="match status" value="1"/>
</dbReference>
<dbReference type="CDD" id="cd16100">
    <property type="entry name" value="ARID"/>
    <property type="match status" value="1"/>
</dbReference>
<evidence type="ECO:0000313" key="21">
    <source>
        <dbReference type="Proteomes" id="UP001651158"/>
    </source>
</evidence>
<dbReference type="Gene3D" id="3.30.40.10">
    <property type="entry name" value="Zinc/RING finger domain, C3HC4 (zinc finger)"/>
    <property type="match status" value="1"/>
</dbReference>
<accession>A0ABR4QHU7</accession>
<dbReference type="PANTHER" id="PTHR10694:SF33">
    <property type="entry name" value="LYSINE-SPECIFIC DEMETHYLASE 5"/>
    <property type="match status" value="1"/>
</dbReference>
<comment type="catalytic activity">
    <reaction evidence="13">
        <text>N(6),N(6),N(6)-trimethyl-L-lysyl(4)-[histone H3] + 3 2-oxoglutarate + 3 O2 = L-lysyl(4)-[histone H3] + 3 formaldehyde + 3 succinate + 3 CO2</text>
        <dbReference type="Rhea" id="RHEA:60208"/>
        <dbReference type="Rhea" id="RHEA-COMP:15537"/>
        <dbReference type="Rhea" id="RHEA-COMP:15547"/>
        <dbReference type="ChEBI" id="CHEBI:15379"/>
        <dbReference type="ChEBI" id="CHEBI:16526"/>
        <dbReference type="ChEBI" id="CHEBI:16810"/>
        <dbReference type="ChEBI" id="CHEBI:16842"/>
        <dbReference type="ChEBI" id="CHEBI:29969"/>
        <dbReference type="ChEBI" id="CHEBI:30031"/>
        <dbReference type="ChEBI" id="CHEBI:61961"/>
        <dbReference type="EC" id="1.14.11.67"/>
    </reaction>
</comment>
<keyword evidence="7" id="KW-0862">Zinc</keyword>
<dbReference type="InterPro" id="IPR036291">
    <property type="entry name" value="NAD(P)-bd_dom_sf"/>
</dbReference>
<dbReference type="Gene3D" id="1.10.150.60">
    <property type="entry name" value="ARID DNA-binding domain"/>
    <property type="match status" value="1"/>
</dbReference>
<keyword evidence="21" id="KW-1185">Reference proteome</keyword>
<dbReference type="EMBL" id="JAKROA010000003">
    <property type="protein sequence ID" value="KAL5109170.1"/>
    <property type="molecule type" value="Genomic_DNA"/>
</dbReference>
<dbReference type="SMART" id="SM01014">
    <property type="entry name" value="ARID"/>
    <property type="match status" value="1"/>
</dbReference>
<feature type="domain" description="ARID" evidence="17">
    <location>
        <begin position="79"/>
        <end position="169"/>
    </location>
</feature>
<reference evidence="20 21" key="1">
    <citation type="journal article" date="2022" name="Front. Cell. Infect. Microbiol.">
        <title>The Genomes of Two Strains of Taenia crassiceps the Animal Model for the Study of Human Cysticercosis.</title>
        <authorList>
            <person name="Bobes R.J."/>
            <person name="Estrada K."/>
            <person name="Rios-Valencia D.G."/>
            <person name="Calderon-Gallegos A."/>
            <person name="de la Torre P."/>
            <person name="Carrero J.C."/>
            <person name="Sanchez-Flores A."/>
            <person name="Laclette J.P."/>
        </authorList>
    </citation>
    <scope>NUCLEOTIDE SEQUENCE [LARGE SCALE GENOMIC DNA]</scope>
    <source>
        <strain evidence="20">WFUcys</strain>
    </source>
</reference>
<dbReference type="InterPro" id="IPR006139">
    <property type="entry name" value="D-isomer_2_OHA_DH_cat_dom"/>
</dbReference>
<comment type="subcellular location">
    <subcellularLocation>
        <location evidence="2">Nucleus</location>
    </subcellularLocation>
</comment>
<evidence type="ECO:0000256" key="3">
    <source>
        <dbReference type="ARBA" id="ARBA00006801"/>
    </source>
</evidence>
<dbReference type="SMART" id="SM00501">
    <property type="entry name" value="BRIGHT"/>
    <property type="match status" value="1"/>
</dbReference>
<dbReference type="InterPro" id="IPR006140">
    <property type="entry name" value="D-isomer_DH_NAD-bd"/>
</dbReference>
<dbReference type="Pfam" id="PF02928">
    <property type="entry name" value="zf-C5HC2"/>
    <property type="match status" value="1"/>
</dbReference>
<dbReference type="InterPro" id="IPR011011">
    <property type="entry name" value="Znf_FYVE_PHD"/>
</dbReference>
<dbReference type="CDD" id="cd05301">
    <property type="entry name" value="GDH"/>
    <property type="match status" value="1"/>
</dbReference>
<evidence type="ECO:0000256" key="5">
    <source>
        <dbReference type="ARBA" id="ARBA00022723"/>
    </source>
</evidence>
<dbReference type="Gene3D" id="3.40.50.720">
    <property type="entry name" value="NAD(P)-binding Rossmann-like Domain"/>
    <property type="match status" value="2"/>
</dbReference>
<dbReference type="InterPro" id="IPR013083">
    <property type="entry name" value="Znf_RING/FYVE/PHD"/>
</dbReference>
<dbReference type="InterPro" id="IPR019786">
    <property type="entry name" value="Zinc_finger_PHD-type_CS"/>
</dbReference>